<proteinExistence type="predicted"/>
<dbReference type="SUPFAM" id="SSF55729">
    <property type="entry name" value="Acyl-CoA N-acyltransferases (Nat)"/>
    <property type="match status" value="1"/>
</dbReference>
<sequence>MPAIHELETKRLLLRQWSPSDHPAFAEMNACPEVMEYFPSTLTRSESDSLASRISKSIAERGWGLWALEEKQHGTFLGFTGLSQTPELLPFDSAIEVGWRLSKQSWGNGYATEAATRALEFAFDELGIAEVVSFTSTTNVRSQAVMLRIGMSDTCKNFGHPSVPVVSDLHQHVLYRVTKEQWRADA</sequence>
<organism evidence="2 3">
    <name type="scientific">Congregibacter brevis</name>
    <dbReference type="NCBI Taxonomy" id="3081201"/>
    <lineage>
        <taxon>Bacteria</taxon>
        <taxon>Pseudomonadati</taxon>
        <taxon>Pseudomonadota</taxon>
        <taxon>Gammaproteobacteria</taxon>
        <taxon>Cellvibrionales</taxon>
        <taxon>Halieaceae</taxon>
        <taxon>Congregibacter</taxon>
    </lineage>
</organism>
<keyword evidence="3" id="KW-1185">Reference proteome</keyword>
<dbReference type="InterPro" id="IPR051531">
    <property type="entry name" value="N-acetyltransferase"/>
</dbReference>
<dbReference type="PANTHER" id="PTHR43792:SF1">
    <property type="entry name" value="N-ACETYLTRANSFERASE DOMAIN-CONTAINING PROTEIN"/>
    <property type="match status" value="1"/>
</dbReference>
<dbReference type="EMBL" id="CP136865">
    <property type="protein sequence ID" value="WOJ97683.1"/>
    <property type="molecule type" value="Genomic_DNA"/>
</dbReference>
<dbReference type="InterPro" id="IPR000182">
    <property type="entry name" value="GNAT_dom"/>
</dbReference>
<accession>A0ABZ0IF43</accession>
<evidence type="ECO:0000313" key="2">
    <source>
        <dbReference type="EMBL" id="WOJ97683.1"/>
    </source>
</evidence>
<evidence type="ECO:0000259" key="1">
    <source>
        <dbReference type="PROSITE" id="PS51186"/>
    </source>
</evidence>
<dbReference type="InterPro" id="IPR016181">
    <property type="entry name" value="Acyl_CoA_acyltransferase"/>
</dbReference>
<dbReference type="RefSeq" id="WP_407328638.1">
    <property type="nucleotide sequence ID" value="NZ_CP136865.1"/>
</dbReference>
<reference evidence="2 3" key="1">
    <citation type="submission" date="2023-10" db="EMBL/GenBank/DDBJ databases">
        <title>Two novel species belonging to the OM43/NOR5 clade.</title>
        <authorList>
            <person name="Park M."/>
        </authorList>
    </citation>
    <scope>NUCLEOTIDE SEQUENCE [LARGE SCALE GENOMIC DNA]</scope>
    <source>
        <strain evidence="2 3">IMCC45268</strain>
    </source>
</reference>
<feature type="domain" description="N-acetyltransferase" evidence="1">
    <location>
        <begin position="12"/>
        <end position="180"/>
    </location>
</feature>
<protein>
    <submittedName>
        <fullName evidence="2">GNAT family N-acetyltransferase</fullName>
    </submittedName>
</protein>
<name>A0ABZ0IF43_9GAMM</name>
<dbReference type="PROSITE" id="PS51186">
    <property type="entry name" value="GNAT"/>
    <property type="match status" value="1"/>
</dbReference>
<dbReference type="PANTHER" id="PTHR43792">
    <property type="entry name" value="GNAT FAMILY, PUTATIVE (AFU_ORTHOLOGUE AFUA_3G00765)-RELATED-RELATED"/>
    <property type="match status" value="1"/>
</dbReference>
<dbReference type="Proteomes" id="UP001626549">
    <property type="component" value="Chromosome"/>
</dbReference>
<dbReference type="Gene3D" id="3.40.630.30">
    <property type="match status" value="1"/>
</dbReference>
<gene>
    <name evidence="2" type="ORF">R0137_03695</name>
</gene>
<dbReference type="Pfam" id="PF13302">
    <property type="entry name" value="Acetyltransf_3"/>
    <property type="match status" value="1"/>
</dbReference>
<evidence type="ECO:0000313" key="3">
    <source>
        <dbReference type="Proteomes" id="UP001626549"/>
    </source>
</evidence>